<keyword evidence="2" id="KW-1185">Reference proteome</keyword>
<evidence type="ECO:0000313" key="2">
    <source>
        <dbReference type="Proteomes" id="UP000274822"/>
    </source>
</evidence>
<dbReference type="EMBL" id="RBNJ01002199">
    <property type="protein sequence ID" value="RUS32276.1"/>
    <property type="molecule type" value="Genomic_DNA"/>
</dbReference>
<comment type="caution">
    <text evidence="1">The sequence shown here is derived from an EMBL/GenBank/DDBJ whole genome shotgun (WGS) entry which is preliminary data.</text>
</comment>
<accession>A0A433QR65</accession>
<organism evidence="1 2">
    <name type="scientific">Jimgerdemannia flammicorona</name>
    <dbReference type="NCBI Taxonomy" id="994334"/>
    <lineage>
        <taxon>Eukaryota</taxon>
        <taxon>Fungi</taxon>
        <taxon>Fungi incertae sedis</taxon>
        <taxon>Mucoromycota</taxon>
        <taxon>Mucoromycotina</taxon>
        <taxon>Endogonomycetes</taxon>
        <taxon>Endogonales</taxon>
        <taxon>Endogonaceae</taxon>
        <taxon>Jimgerdemannia</taxon>
    </lineage>
</organism>
<dbReference type="Proteomes" id="UP000274822">
    <property type="component" value="Unassembled WGS sequence"/>
</dbReference>
<protein>
    <submittedName>
        <fullName evidence="1">Uncharacterized protein</fullName>
    </submittedName>
</protein>
<dbReference type="AlphaFoldDB" id="A0A433QR65"/>
<reference evidence="1 2" key="1">
    <citation type="journal article" date="2018" name="New Phytol.">
        <title>Phylogenomics of Endogonaceae and evolution of mycorrhizas within Mucoromycota.</title>
        <authorList>
            <person name="Chang Y."/>
            <person name="Desiro A."/>
            <person name="Na H."/>
            <person name="Sandor L."/>
            <person name="Lipzen A."/>
            <person name="Clum A."/>
            <person name="Barry K."/>
            <person name="Grigoriev I.V."/>
            <person name="Martin F.M."/>
            <person name="Stajich J.E."/>
            <person name="Smith M.E."/>
            <person name="Bonito G."/>
            <person name="Spatafora J.W."/>
        </authorList>
    </citation>
    <scope>NUCLEOTIDE SEQUENCE [LARGE SCALE GENOMIC DNA]</scope>
    <source>
        <strain evidence="1 2">AD002</strain>
    </source>
</reference>
<proteinExistence type="predicted"/>
<sequence>MERSVPRIKKINEKGNEVKNAPEESLQMPRMHNTHMMTVLGDVVGGKKVSSVHPGAQAHLLTVGELSPFGYHDIESHALIHIQHRLRRCARIRYGLDPLPTKTRTAVTAAGGSPLEPHGAALDLDELLGDGKPEPVPPNFRLWDESSWEKDLKAGGCDRILIAVCQRQRRQRIGNRHIGIRAVVAQRQKGDQGGVGRRCTARRRPTLTTTTPPTLVNMNAFPRALTTIRMSHRESPRRWSGTVGSTVQINGAQLVDHAAQAEGAMKTVKLGHSTLYASGDTENSPAVYFMV</sequence>
<evidence type="ECO:0000313" key="1">
    <source>
        <dbReference type="EMBL" id="RUS32276.1"/>
    </source>
</evidence>
<name>A0A433QR65_9FUNG</name>
<gene>
    <name evidence="1" type="ORF">BC938DRAFT_475868</name>
</gene>